<gene>
    <name evidence="3" type="ORF">B5M45_03720</name>
</gene>
<dbReference type="Pfam" id="PF07859">
    <property type="entry name" value="Abhydrolase_3"/>
    <property type="match status" value="1"/>
</dbReference>
<dbReference type="InterPro" id="IPR013094">
    <property type="entry name" value="AB_hydrolase_3"/>
</dbReference>
<dbReference type="GO" id="GO:0016787">
    <property type="term" value="F:hydrolase activity"/>
    <property type="evidence" value="ECO:0007669"/>
    <property type="project" value="UniProtKB-KW"/>
</dbReference>
<dbReference type="SUPFAM" id="SSF53474">
    <property type="entry name" value="alpha/beta-Hydrolases"/>
    <property type="match status" value="1"/>
</dbReference>
<evidence type="ECO:0000256" key="1">
    <source>
        <dbReference type="ARBA" id="ARBA00022801"/>
    </source>
</evidence>
<keyword evidence="4" id="KW-1185">Reference proteome</keyword>
<evidence type="ECO:0000313" key="4">
    <source>
        <dbReference type="Proteomes" id="UP000193040"/>
    </source>
</evidence>
<name>A0A1X0YGP5_MYCSI</name>
<dbReference type="PANTHER" id="PTHR48081:SF8">
    <property type="entry name" value="ALPHA_BETA HYDROLASE FOLD-3 DOMAIN-CONTAINING PROTEIN-RELATED"/>
    <property type="match status" value="1"/>
</dbReference>
<dbReference type="AlphaFoldDB" id="A0A1X0YGP5"/>
<sequence length="402" mass="43461">MTAPAARPSPQQPPRRRDLIQLMSINWAKEYHRRHCGVQGRLDPQVHGRSSNDNTSLLSQGVQIFLHFNRLVSSPVSRPSRSRKKITAKGVMPETPPHTTAARPGFAGRPSLQARISAPAFGFWRTITGLVGLDLGSGLNALMASRRPPRLVTRGLTVQHHDFHGWDLWTLRCKSPSGKNVLAVHGGAFVCEATVLHWGDYAAIARDTRATVLVPCYPLAPRGTAGTVVPQMADLITELVAEYGPDNVSIYGDSAGGGIALSAVQELVRRGETVPAGMVLLSPVVDASLSNPAIRFVNDPVLNIDVLKANFARWAADLDLTDPLVSPLYGSLSGLPPTAVYAGSLEILAPDAIALQEKSSVTPDANFTFDLRTGVIHDWAMTSWLPEARAVRSRIHQQLRCA</sequence>
<evidence type="ECO:0000313" key="3">
    <source>
        <dbReference type="EMBL" id="ORJ64305.1"/>
    </source>
</evidence>
<dbReference type="PANTHER" id="PTHR48081">
    <property type="entry name" value="AB HYDROLASE SUPERFAMILY PROTEIN C4A8.06C"/>
    <property type="match status" value="1"/>
</dbReference>
<comment type="caution">
    <text evidence="3">The sequence shown here is derived from an EMBL/GenBank/DDBJ whole genome shotgun (WGS) entry which is preliminary data.</text>
</comment>
<feature type="domain" description="Alpha/beta hydrolase fold-3" evidence="2">
    <location>
        <begin position="181"/>
        <end position="380"/>
    </location>
</feature>
<dbReference type="Gene3D" id="3.40.50.1820">
    <property type="entry name" value="alpha/beta hydrolase"/>
    <property type="match status" value="1"/>
</dbReference>
<reference evidence="3 4" key="1">
    <citation type="submission" date="2017-03" db="EMBL/GenBank/DDBJ databases">
        <title>Genomic insights into Mycobacterium simiae human colonization.</title>
        <authorList>
            <person name="Steffani J.L."/>
            <person name="Brunck M.E."/>
            <person name="Cruz E."/>
            <person name="Montiel R."/>
            <person name="Barona F."/>
        </authorList>
    </citation>
    <scope>NUCLEOTIDE SEQUENCE [LARGE SCALE GENOMIC DNA]</scope>
    <source>
        <strain evidence="3 4">MsiGto</strain>
    </source>
</reference>
<evidence type="ECO:0000259" key="2">
    <source>
        <dbReference type="Pfam" id="PF07859"/>
    </source>
</evidence>
<keyword evidence="1" id="KW-0378">Hydrolase</keyword>
<proteinExistence type="predicted"/>
<dbReference type="InterPro" id="IPR029058">
    <property type="entry name" value="AB_hydrolase_fold"/>
</dbReference>
<accession>A0A1X0YGP5</accession>
<dbReference type="InterPro" id="IPR050300">
    <property type="entry name" value="GDXG_lipolytic_enzyme"/>
</dbReference>
<protein>
    <recommendedName>
        <fullName evidence="2">Alpha/beta hydrolase fold-3 domain-containing protein</fullName>
    </recommendedName>
</protein>
<organism evidence="3 4">
    <name type="scientific">Mycobacterium simiae</name>
    <name type="common">Mycobacterium habana</name>
    <dbReference type="NCBI Taxonomy" id="1784"/>
    <lineage>
        <taxon>Bacteria</taxon>
        <taxon>Bacillati</taxon>
        <taxon>Actinomycetota</taxon>
        <taxon>Actinomycetes</taxon>
        <taxon>Mycobacteriales</taxon>
        <taxon>Mycobacteriaceae</taxon>
        <taxon>Mycobacterium</taxon>
        <taxon>Mycobacterium simiae complex</taxon>
    </lineage>
</organism>
<dbReference type="Proteomes" id="UP000193040">
    <property type="component" value="Unassembled WGS sequence"/>
</dbReference>
<dbReference type="EMBL" id="MZZM01000005">
    <property type="protein sequence ID" value="ORJ64305.1"/>
    <property type="molecule type" value="Genomic_DNA"/>
</dbReference>